<evidence type="ECO:0000256" key="10">
    <source>
        <dbReference type="ARBA" id="ARBA00022550"/>
    </source>
</evidence>
<dbReference type="InterPro" id="IPR013021">
    <property type="entry name" value="Myo-inos-1-P_Synthase_GAPDH"/>
</dbReference>
<keyword evidence="13" id="KW-0594">Phospholipid biosynthesis</keyword>
<dbReference type="AlphaFoldDB" id="G0VKA9"/>
<dbReference type="PIRSF" id="PIRSF015578">
    <property type="entry name" value="Myoinos-ppht_syn"/>
    <property type="match status" value="1"/>
</dbReference>
<dbReference type="STRING" id="1064592.G0VKA9"/>
<evidence type="ECO:0000256" key="17">
    <source>
        <dbReference type="ARBA" id="ARBA00070063"/>
    </source>
</evidence>
<dbReference type="Proteomes" id="UP000001640">
    <property type="component" value="Chromosome 9"/>
</dbReference>
<evidence type="ECO:0000259" key="18">
    <source>
        <dbReference type="Pfam" id="PF01658"/>
    </source>
</evidence>
<comment type="subunit">
    <text evidence="6">Homotetramer.</text>
</comment>
<evidence type="ECO:0000256" key="9">
    <source>
        <dbReference type="ARBA" id="ARBA00022516"/>
    </source>
</evidence>
<dbReference type="GO" id="GO:0005737">
    <property type="term" value="C:cytoplasm"/>
    <property type="evidence" value="ECO:0007669"/>
    <property type="project" value="UniProtKB-SubCell"/>
</dbReference>
<evidence type="ECO:0000256" key="7">
    <source>
        <dbReference type="ARBA" id="ARBA00012125"/>
    </source>
</evidence>
<dbReference type="eggNOG" id="KOG0693">
    <property type="taxonomic scope" value="Eukaryota"/>
</dbReference>
<dbReference type="Gene3D" id="3.40.50.720">
    <property type="entry name" value="NAD(P)-binding Rossmann-like Domain"/>
    <property type="match status" value="2"/>
</dbReference>
<evidence type="ECO:0000256" key="13">
    <source>
        <dbReference type="ARBA" id="ARBA00023209"/>
    </source>
</evidence>
<comment type="subcellular location">
    <subcellularLocation>
        <location evidence="3">Cytoplasm</location>
    </subcellularLocation>
</comment>
<comment type="similarity">
    <text evidence="5">Belongs to the myo-inositol 1-phosphate synthase family.</text>
</comment>
<dbReference type="InParanoid" id="G0VKA9"/>
<keyword evidence="11" id="KW-0520">NAD</keyword>
<proteinExistence type="inferred from homology"/>
<accession>G0VKA9</accession>
<keyword evidence="9" id="KW-0444">Lipid biosynthesis</keyword>
<gene>
    <name evidence="19" type="primary">NCAS0I02750</name>
    <name evidence="19" type="ordered locus">NCAS_0I02750</name>
</gene>
<dbReference type="FunFam" id="3.40.50.720:FF:000334">
    <property type="entry name" value="Inositol-3-phosphate synthase"/>
    <property type="match status" value="1"/>
</dbReference>
<keyword evidence="10" id="KW-0398">Inositol biosynthesis</keyword>
<feature type="domain" description="Myo-inositol-1-phosphate synthase GAPDH-like" evidence="18">
    <location>
        <begin position="377"/>
        <end position="493"/>
    </location>
</feature>
<keyword evidence="12" id="KW-0443">Lipid metabolism</keyword>
<dbReference type="UniPathway" id="UPA00823">
    <property type="reaction ID" value="UER00787"/>
</dbReference>
<evidence type="ECO:0000313" key="19">
    <source>
        <dbReference type="EMBL" id="CCC71943.1"/>
    </source>
</evidence>
<dbReference type="Pfam" id="PF07994">
    <property type="entry name" value="NAD_binding_5"/>
    <property type="match status" value="1"/>
</dbReference>
<dbReference type="PANTHER" id="PTHR11510">
    <property type="entry name" value="MYO-INOSITOL-1 PHOSPHATE SYNTHASE"/>
    <property type="match status" value="1"/>
</dbReference>
<dbReference type="SUPFAM" id="SSF55347">
    <property type="entry name" value="Glyceraldehyde-3-phosphate dehydrogenase-like, C-terminal domain"/>
    <property type="match status" value="1"/>
</dbReference>
<dbReference type="EMBL" id="HE576760">
    <property type="protein sequence ID" value="CCC71943.1"/>
    <property type="molecule type" value="Genomic_DNA"/>
</dbReference>
<dbReference type="PROSITE" id="PS51257">
    <property type="entry name" value="PROKAR_LIPOPROTEIN"/>
    <property type="match status" value="1"/>
</dbReference>
<keyword evidence="15" id="KW-1208">Phospholipid metabolism</keyword>
<name>G0VKA9_NAUCA</name>
<dbReference type="FunCoup" id="G0VKA9">
    <property type="interactions" value="779"/>
</dbReference>
<reference evidence="19 20" key="1">
    <citation type="journal article" date="2011" name="Proc. Natl. Acad. Sci. U.S.A.">
        <title>Evolutionary erosion of yeast sex chromosomes by mating-type switching accidents.</title>
        <authorList>
            <person name="Gordon J.L."/>
            <person name="Armisen D."/>
            <person name="Proux-Wera E."/>
            <person name="Oheigeartaigh S.S."/>
            <person name="Byrne K.P."/>
            <person name="Wolfe K.H."/>
        </authorList>
    </citation>
    <scope>NUCLEOTIDE SEQUENCE [LARGE SCALE GENOMIC DNA]</scope>
    <source>
        <strain evidence="20">ATCC 76901 / BCRC 22586 / CBS 4309 / NBRC 1992 / NRRL Y-12630</strain>
    </source>
</reference>
<dbReference type="RefSeq" id="XP_003678285.1">
    <property type="nucleotide sequence ID" value="XM_003678237.1"/>
</dbReference>
<protein>
    <recommendedName>
        <fullName evidence="17">Inositol-3-phosphate synthase</fullName>
        <ecNumber evidence="7">5.5.1.4</ecNumber>
    </recommendedName>
    <alternativeName>
        <fullName evidence="16">Myo-inositol 1-phosphate synthase</fullName>
    </alternativeName>
</protein>
<evidence type="ECO:0000256" key="1">
    <source>
        <dbReference type="ARBA" id="ARBA00000113"/>
    </source>
</evidence>
<evidence type="ECO:0000256" key="3">
    <source>
        <dbReference type="ARBA" id="ARBA00004496"/>
    </source>
</evidence>
<evidence type="ECO:0000256" key="8">
    <source>
        <dbReference type="ARBA" id="ARBA00022490"/>
    </source>
</evidence>
<evidence type="ECO:0000256" key="4">
    <source>
        <dbReference type="ARBA" id="ARBA00005117"/>
    </source>
</evidence>
<evidence type="ECO:0000256" key="15">
    <source>
        <dbReference type="ARBA" id="ARBA00023264"/>
    </source>
</evidence>
<evidence type="ECO:0000256" key="14">
    <source>
        <dbReference type="ARBA" id="ARBA00023235"/>
    </source>
</evidence>
<dbReference type="SUPFAM" id="SSF51735">
    <property type="entry name" value="NAD(P)-binding Rossmann-fold domains"/>
    <property type="match status" value="1"/>
</dbReference>
<dbReference type="GO" id="GO:0006021">
    <property type="term" value="P:inositol biosynthetic process"/>
    <property type="evidence" value="ECO:0007669"/>
    <property type="project" value="UniProtKB-UniPathway"/>
</dbReference>
<evidence type="ECO:0000256" key="12">
    <source>
        <dbReference type="ARBA" id="ARBA00023098"/>
    </source>
</evidence>
<dbReference type="KEGG" id="ncs:NCAS_0I02750"/>
<keyword evidence="8" id="KW-0963">Cytoplasm</keyword>
<evidence type="ECO:0000256" key="16">
    <source>
        <dbReference type="ARBA" id="ARBA00032949"/>
    </source>
</evidence>
<reference key="2">
    <citation type="submission" date="2011-08" db="EMBL/GenBank/DDBJ databases">
        <title>Genome sequence of Naumovozyma castellii.</title>
        <authorList>
            <person name="Gordon J.L."/>
            <person name="Armisen D."/>
            <person name="Proux-Wera E."/>
            <person name="OhEigeartaigh S.S."/>
            <person name="Byrne K.P."/>
            <person name="Wolfe K.H."/>
        </authorList>
    </citation>
    <scope>NUCLEOTIDE SEQUENCE</scope>
    <source>
        <strain>Type strain:CBS 4309</strain>
    </source>
</reference>
<dbReference type="OrthoDB" id="2887at2759"/>
<evidence type="ECO:0000256" key="5">
    <source>
        <dbReference type="ARBA" id="ARBA00010813"/>
    </source>
</evidence>
<dbReference type="OMA" id="VYVPMKE"/>
<keyword evidence="14" id="KW-0413">Isomerase</keyword>
<dbReference type="EC" id="5.5.1.4" evidence="7"/>
<comment type="pathway">
    <text evidence="4">Polyol metabolism; myo-inositol biosynthesis; myo-inositol from D-glucose 6-phosphate: step 1/2.</text>
</comment>
<sequence length="583" mass="65475">MAWGTLRYQTYKYLCCWCSVSVSVLCLLLSCSVSPNRSIAHSRTMTQDQAQVQYSLPQHKENVVLATGKCQYSAKDNVLLTDYKYKTSTVKNNKADGSIKVSLEEQDYKFKIDLKVPKVGVMLVGFGGNNGSTLLASILANKHNISFHNKDGEIKPNYLGSMTQSATVHLGRDEETGRDFFQPFNAVLPMVNPNDLIVTGWDISNLNLAESMQRAQVLDYDLQRQLTPLMKEYTPMKSIYYPEFIAANQFDRANNCINSKGDEFTTKGKWDHMMQVRSDIKTFKTENQLDKVIVLWTANTEKFAQIVPGVNDTHENLLQAIKNDHEEIAPSTLFAVASILEGVPYINGSPQNTFVPGLIKLAEHENVLIAGDDFKTGQTKLKSVLTQFLVDAGIRPVSIASYNHLGNNDGKNLSSQMQFKSKEISKSGVINDILESNSIMYGDDPEKARIDHCIVIKYMPAVGDSKVAMDEYYNELMLGGHNRISLHNVCEDSLLAAPIILDLVIMCEFCSRVTYKEANDNGDYKKFHPVLTLLSYWLKAPLAREDFLPVNGLMKQRAALENFMRLLIGLPANDELRFEERLA</sequence>
<evidence type="ECO:0000256" key="6">
    <source>
        <dbReference type="ARBA" id="ARBA00011881"/>
    </source>
</evidence>
<dbReference type="GeneID" id="96905630"/>
<organism evidence="19 20">
    <name type="scientific">Naumovozyma castellii</name>
    <name type="common">Yeast</name>
    <name type="synonym">Saccharomyces castellii</name>
    <dbReference type="NCBI Taxonomy" id="27288"/>
    <lineage>
        <taxon>Eukaryota</taxon>
        <taxon>Fungi</taxon>
        <taxon>Dikarya</taxon>
        <taxon>Ascomycota</taxon>
        <taxon>Saccharomycotina</taxon>
        <taxon>Saccharomycetes</taxon>
        <taxon>Saccharomycetales</taxon>
        <taxon>Saccharomycetaceae</taxon>
        <taxon>Naumovozyma</taxon>
    </lineage>
</organism>
<evidence type="ECO:0000313" key="20">
    <source>
        <dbReference type="Proteomes" id="UP000001640"/>
    </source>
</evidence>
<evidence type="ECO:0000256" key="2">
    <source>
        <dbReference type="ARBA" id="ARBA00001911"/>
    </source>
</evidence>
<dbReference type="GO" id="GO:0008654">
    <property type="term" value="P:phospholipid biosynthetic process"/>
    <property type="evidence" value="ECO:0007669"/>
    <property type="project" value="UniProtKB-KW"/>
</dbReference>
<dbReference type="InterPro" id="IPR036291">
    <property type="entry name" value="NAD(P)-bd_dom_sf"/>
</dbReference>
<keyword evidence="20" id="KW-1185">Reference proteome</keyword>
<dbReference type="InterPro" id="IPR002587">
    <property type="entry name" value="Myo-inos-1-P_Synthase"/>
</dbReference>
<dbReference type="GO" id="GO:0004512">
    <property type="term" value="F:inositol-3-phosphate synthase activity"/>
    <property type="evidence" value="ECO:0007669"/>
    <property type="project" value="UniProtKB-EC"/>
</dbReference>
<comment type="catalytic activity">
    <reaction evidence="1">
        <text>D-glucose 6-phosphate = 1D-myo-inositol 3-phosphate</text>
        <dbReference type="Rhea" id="RHEA:10716"/>
        <dbReference type="ChEBI" id="CHEBI:58401"/>
        <dbReference type="ChEBI" id="CHEBI:61548"/>
        <dbReference type="EC" id="5.5.1.4"/>
    </reaction>
</comment>
<dbReference type="Pfam" id="PF01658">
    <property type="entry name" value="Inos-1-P_synth"/>
    <property type="match status" value="1"/>
</dbReference>
<dbReference type="FunFam" id="3.40.50.720:FF:000069">
    <property type="entry name" value="Inositol-3-phosphate synthase 1"/>
    <property type="match status" value="1"/>
</dbReference>
<dbReference type="HOGENOM" id="CLU_021486_2_0_1"/>
<comment type="cofactor">
    <cofactor evidence="2">
        <name>NAD(+)</name>
        <dbReference type="ChEBI" id="CHEBI:57540"/>
    </cofactor>
</comment>
<evidence type="ECO:0000256" key="11">
    <source>
        <dbReference type="ARBA" id="ARBA00023027"/>
    </source>
</evidence>